<dbReference type="Proteomes" id="UP001210925">
    <property type="component" value="Unassembled WGS sequence"/>
</dbReference>
<keyword evidence="2" id="KW-1185">Reference proteome</keyword>
<dbReference type="GO" id="GO:0006913">
    <property type="term" value="P:nucleocytoplasmic transport"/>
    <property type="evidence" value="ECO:0007669"/>
    <property type="project" value="TreeGrafter"/>
</dbReference>
<dbReference type="SUPFAM" id="SSF50978">
    <property type="entry name" value="WD40 repeat-like"/>
    <property type="match status" value="1"/>
</dbReference>
<dbReference type="Gene3D" id="2.130.10.10">
    <property type="entry name" value="YVTN repeat-like/Quinoprotein amine dehydrogenase"/>
    <property type="match status" value="1"/>
</dbReference>
<dbReference type="EMBL" id="JADGKB010000194">
    <property type="protein sequence ID" value="KAJ3251204.1"/>
    <property type="molecule type" value="Genomic_DNA"/>
</dbReference>
<organism evidence="1 2">
    <name type="scientific">Boothiomyces macroporosus</name>
    <dbReference type="NCBI Taxonomy" id="261099"/>
    <lineage>
        <taxon>Eukaryota</taxon>
        <taxon>Fungi</taxon>
        <taxon>Fungi incertae sedis</taxon>
        <taxon>Chytridiomycota</taxon>
        <taxon>Chytridiomycota incertae sedis</taxon>
        <taxon>Chytridiomycetes</taxon>
        <taxon>Rhizophydiales</taxon>
        <taxon>Terramycetaceae</taxon>
        <taxon>Boothiomyces</taxon>
    </lineage>
</organism>
<reference evidence="1" key="1">
    <citation type="submission" date="2020-05" db="EMBL/GenBank/DDBJ databases">
        <title>Phylogenomic resolution of chytrid fungi.</title>
        <authorList>
            <person name="Stajich J.E."/>
            <person name="Amses K."/>
            <person name="Simmons R."/>
            <person name="Seto K."/>
            <person name="Myers J."/>
            <person name="Bonds A."/>
            <person name="Quandt C.A."/>
            <person name="Barry K."/>
            <person name="Liu P."/>
            <person name="Grigoriev I."/>
            <person name="Longcore J.E."/>
            <person name="James T.Y."/>
        </authorList>
    </citation>
    <scope>NUCLEOTIDE SEQUENCE</scope>
    <source>
        <strain evidence="1">PLAUS21</strain>
    </source>
</reference>
<evidence type="ECO:0000313" key="1">
    <source>
        <dbReference type="EMBL" id="KAJ3251204.1"/>
    </source>
</evidence>
<comment type="caution">
    <text evidence="1">The sequence shown here is derived from an EMBL/GenBank/DDBJ whole genome shotgun (WGS) entry which is preliminary data.</text>
</comment>
<name>A0AAD5UCZ2_9FUNG</name>
<protein>
    <submittedName>
        <fullName evidence="1">Uncharacterized protein</fullName>
    </submittedName>
</protein>
<accession>A0AAD5UCZ2</accession>
<dbReference type="InterPro" id="IPR036322">
    <property type="entry name" value="WD40_repeat_dom_sf"/>
</dbReference>
<dbReference type="PANTHER" id="PTHR14494">
    <property type="entry name" value="ALADIN/ADRACALIN/AAAS"/>
    <property type="match status" value="1"/>
</dbReference>
<dbReference type="AlphaFoldDB" id="A0AAD5UCZ2"/>
<dbReference type="InterPro" id="IPR015943">
    <property type="entry name" value="WD40/YVTN_repeat-like_dom_sf"/>
</dbReference>
<evidence type="ECO:0000313" key="2">
    <source>
        <dbReference type="Proteomes" id="UP001210925"/>
    </source>
</evidence>
<dbReference type="InterPro" id="IPR045139">
    <property type="entry name" value="Aladin"/>
</dbReference>
<sequence>MVSVVSFQESNNQIQDLRPNQSANIYHPPLVFPLELPAQPDEPLALLKSQPEAPIPISKEWFPGPSGLTHPLQYHISSVKFCPFGPTTLAAGCEKGVLLWKIFTEKARDQTVPLIEGESNAWMELLAVDGLEGVSCIEWSLCSRYLFVGYKDSVSLVVWDTVTLTPTILTRGSFRGTDHLLSINEGKYLLQTCGNQFSIWETETWNVKLMSTNSKITNIIWINGTRNILFTIKGSFKIYCLQIKNNLETLSAPDIELPQLDLPRIDTHLSLEIKEIKLDPKNKRLAVAFVNGKVGLFRFRMNPLPDLEPIIDFAGQFEGGSLLATEIEKESKKKTQPHFALYTAYISETVPQQDRGSRWIVNNIKLFNMINDQYKSVTDPALFKYLVDQKIDALNKVF</sequence>
<gene>
    <name evidence="1" type="ORF">HK103_002579</name>
</gene>
<proteinExistence type="predicted"/>
<dbReference type="GO" id="GO:0005643">
    <property type="term" value="C:nuclear pore"/>
    <property type="evidence" value="ECO:0007669"/>
    <property type="project" value="TreeGrafter"/>
</dbReference>
<dbReference type="PANTHER" id="PTHR14494:SF0">
    <property type="entry name" value="ALADIN"/>
    <property type="match status" value="1"/>
</dbReference>